<evidence type="ECO:0000256" key="7">
    <source>
        <dbReference type="ARBA" id="ARBA00022555"/>
    </source>
</evidence>
<evidence type="ECO:0000256" key="2">
    <source>
        <dbReference type="ARBA" id="ARBA00004496"/>
    </source>
</evidence>
<evidence type="ECO:0000256" key="15">
    <source>
        <dbReference type="ARBA" id="ARBA00022884"/>
    </source>
</evidence>
<dbReference type="GO" id="GO:0016787">
    <property type="term" value="F:hydrolase activity"/>
    <property type="evidence" value="ECO:0007669"/>
    <property type="project" value="UniProtKB-KW"/>
</dbReference>
<comment type="subcellular location">
    <subcellularLocation>
        <location evidence="2">Cytoplasm</location>
    </subcellularLocation>
</comment>
<dbReference type="SMART" id="SM00316">
    <property type="entry name" value="S1"/>
    <property type="match status" value="1"/>
</dbReference>
<keyword evidence="10" id="KW-0479">Metal-binding</keyword>
<accession>A0A2N5Y3D1</accession>
<dbReference type="GO" id="GO:0004540">
    <property type="term" value="F:RNA nuclease activity"/>
    <property type="evidence" value="ECO:0007669"/>
    <property type="project" value="InterPro"/>
</dbReference>
<dbReference type="InterPro" id="IPR004659">
    <property type="entry name" value="RNase_E/G"/>
</dbReference>
<keyword evidence="12" id="KW-0255">Endonuclease</keyword>
<organism evidence="17 18">
    <name type="scientific">Kineobactrum sediminis</name>
    <dbReference type="NCBI Taxonomy" id="1905677"/>
    <lineage>
        <taxon>Bacteria</taxon>
        <taxon>Pseudomonadati</taxon>
        <taxon>Pseudomonadota</taxon>
        <taxon>Gammaproteobacteria</taxon>
        <taxon>Cellvibrionales</taxon>
        <taxon>Halieaceae</taxon>
        <taxon>Kineobactrum</taxon>
    </lineage>
</organism>
<dbReference type="GO" id="GO:0000049">
    <property type="term" value="F:tRNA binding"/>
    <property type="evidence" value="ECO:0007669"/>
    <property type="project" value="UniProtKB-KW"/>
</dbReference>
<dbReference type="GO" id="GO:0004519">
    <property type="term" value="F:endonuclease activity"/>
    <property type="evidence" value="ECO:0007669"/>
    <property type="project" value="UniProtKB-KW"/>
</dbReference>
<dbReference type="Pfam" id="PF20833">
    <property type="entry name" value="RNase_E_G_Thio"/>
    <property type="match status" value="1"/>
</dbReference>
<keyword evidence="9" id="KW-0540">Nuclease</keyword>
<dbReference type="AlphaFoldDB" id="A0A2N5Y3D1"/>
<dbReference type="PANTHER" id="PTHR30001">
    <property type="entry name" value="RIBONUCLEASE"/>
    <property type="match status" value="1"/>
</dbReference>
<dbReference type="PANTHER" id="PTHR30001:SF0">
    <property type="entry name" value="RIBONUCLEASE G"/>
    <property type="match status" value="1"/>
</dbReference>
<protein>
    <recommendedName>
        <fullName evidence="4">Ribonuclease G</fullName>
    </recommendedName>
</protein>
<keyword evidence="6" id="KW-0698">rRNA processing</keyword>
<evidence type="ECO:0000256" key="3">
    <source>
        <dbReference type="ARBA" id="ARBA00005663"/>
    </source>
</evidence>
<sequence length="514" mass="55664">MWSACRWPKPGNCWRPTGSRPPWAAWMSEQILINMTGSETRVAIVADNALRAVEIERTGSPSLVGNIYLGKVVRVLPGMAAAFIDLGIDSTGFLAARDATPATGGRRDSAPGNIDQHLYPGQKIIVQVTRDAMDGKGPTLTMALTLSSHYLLFRPGGKGVNLSRRINEDEERQRLRQLVAEALAAMGAAGAGGLIVRTAASGAPDEDIRADLHRLLQWRADLAAKAVGPAPKCLYTAPPLALRAVRDYAGPATDCIRIDDPQGLAAVRDYCVATMPALQPRLQYYDDACPLFECFGIERALQSALQREVPLPSGGCIAIDQTEAMTTIDVNTGAHTGQRDPDDTSLHTNTEAASVLAHELRLRNLGGIIIVDFINMQKPGHRRLLQQRLREAMAADPAEHRITGMSGQGLVTITRTRNRDSLAHILCEDCPACAGRGRVKSAETVSLEIIRALLGKARRPGKEGLEVRAAAAVVDRLQAEETASITELSELLGRPITFRVQPGYRQEQFDIVVF</sequence>
<dbReference type="GO" id="GO:0005737">
    <property type="term" value="C:cytoplasm"/>
    <property type="evidence" value="ECO:0007669"/>
    <property type="project" value="UniProtKB-SubCell"/>
</dbReference>
<evidence type="ECO:0000256" key="11">
    <source>
        <dbReference type="ARBA" id="ARBA00022730"/>
    </source>
</evidence>
<comment type="cofactor">
    <cofactor evidence="1">
        <name>Mg(2+)</name>
        <dbReference type="ChEBI" id="CHEBI:18420"/>
    </cofactor>
</comment>
<proteinExistence type="inferred from homology"/>
<gene>
    <name evidence="17" type="ORF">CWI75_05515</name>
</gene>
<keyword evidence="13" id="KW-0378">Hydrolase</keyword>
<keyword evidence="5" id="KW-0963">Cytoplasm</keyword>
<dbReference type="InterPro" id="IPR012340">
    <property type="entry name" value="NA-bd_OB-fold"/>
</dbReference>
<keyword evidence="8" id="KW-0819">tRNA processing</keyword>
<name>A0A2N5Y3D1_9GAMM</name>
<keyword evidence="11" id="KW-0699">rRNA-binding</keyword>
<evidence type="ECO:0000259" key="16">
    <source>
        <dbReference type="PROSITE" id="PS50126"/>
    </source>
</evidence>
<evidence type="ECO:0000256" key="13">
    <source>
        <dbReference type="ARBA" id="ARBA00022801"/>
    </source>
</evidence>
<evidence type="ECO:0000256" key="8">
    <source>
        <dbReference type="ARBA" id="ARBA00022694"/>
    </source>
</evidence>
<comment type="caution">
    <text evidence="17">The sequence shown here is derived from an EMBL/GenBank/DDBJ whole genome shotgun (WGS) entry which is preliminary data.</text>
</comment>
<comment type="similarity">
    <text evidence="3">Belongs to the RNase E/G family. RNase G subfamily.</text>
</comment>
<dbReference type="GO" id="GO:0046872">
    <property type="term" value="F:metal ion binding"/>
    <property type="evidence" value="ECO:0007669"/>
    <property type="project" value="UniProtKB-KW"/>
</dbReference>
<dbReference type="NCBIfam" id="TIGR00757">
    <property type="entry name" value="RNaseEG"/>
    <property type="match status" value="1"/>
</dbReference>
<dbReference type="GO" id="GO:0019843">
    <property type="term" value="F:rRNA binding"/>
    <property type="evidence" value="ECO:0007669"/>
    <property type="project" value="UniProtKB-KW"/>
</dbReference>
<evidence type="ECO:0000256" key="9">
    <source>
        <dbReference type="ARBA" id="ARBA00022722"/>
    </source>
</evidence>
<dbReference type="InterPro" id="IPR019307">
    <property type="entry name" value="RNA-bd_AU-1/RNase_E/G"/>
</dbReference>
<dbReference type="Gene3D" id="2.40.50.140">
    <property type="entry name" value="Nucleic acid-binding proteins"/>
    <property type="match status" value="1"/>
</dbReference>
<dbReference type="SUPFAM" id="SSF50249">
    <property type="entry name" value="Nucleic acid-binding proteins"/>
    <property type="match status" value="1"/>
</dbReference>
<keyword evidence="7" id="KW-0820">tRNA-binding</keyword>
<dbReference type="Pfam" id="PF10150">
    <property type="entry name" value="RNase_E_G"/>
    <property type="match status" value="1"/>
</dbReference>
<dbReference type="GO" id="GO:0006364">
    <property type="term" value="P:rRNA processing"/>
    <property type="evidence" value="ECO:0007669"/>
    <property type="project" value="UniProtKB-KW"/>
</dbReference>
<keyword evidence="14" id="KW-0460">Magnesium</keyword>
<evidence type="ECO:0000256" key="14">
    <source>
        <dbReference type="ARBA" id="ARBA00022842"/>
    </source>
</evidence>
<evidence type="ECO:0000256" key="6">
    <source>
        <dbReference type="ARBA" id="ARBA00022552"/>
    </source>
</evidence>
<feature type="domain" description="S1 motif" evidence="16">
    <location>
        <begin position="65"/>
        <end position="143"/>
    </location>
</feature>
<evidence type="ECO:0000256" key="10">
    <source>
        <dbReference type="ARBA" id="ARBA00022723"/>
    </source>
</evidence>
<evidence type="ECO:0000256" key="12">
    <source>
        <dbReference type="ARBA" id="ARBA00022759"/>
    </source>
</evidence>
<dbReference type="PROSITE" id="PS50126">
    <property type="entry name" value="S1"/>
    <property type="match status" value="1"/>
</dbReference>
<dbReference type="CDD" id="cd04453">
    <property type="entry name" value="S1_RNase_E"/>
    <property type="match status" value="1"/>
</dbReference>
<keyword evidence="15" id="KW-0694">RNA-binding</keyword>
<dbReference type="InterPro" id="IPR003029">
    <property type="entry name" value="S1_domain"/>
</dbReference>
<dbReference type="GO" id="GO:0008033">
    <property type="term" value="P:tRNA processing"/>
    <property type="evidence" value="ECO:0007669"/>
    <property type="project" value="UniProtKB-KW"/>
</dbReference>
<dbReference type="InterPro" id="IPR048583">
    <property type="entry name" value="RNase_E_G_thioredoxin-like"/>
</dbReference>
<dbReference type="EMBL" id="PKLZ01000003">
    <property type="protein sequence ID" value="PLW82900.1"/>
    <property type="molecule type" value="Genomic_DNA"/>
</dbReference>
<dbReference type="Proteomes" id="UP000234845">
    <property type="component" value="Unassembled WGS sequence"/>
</dbReference>
<evidence type="ECO:0000313" key="17">
    <source>
        <dbReference type="EMBL" id="PLW82900.1"/>
    </source>
</evidence>
<keyword evidence="18" id="KW-1185">Reference proteome</keyword>
<evidence type="ECO:0000256" key="5">
    <source>
        <dbReference type="ARBA" id="ARBA00022490"/>
    </source>
</evidence>
<evidence type="ECO:0000313" key="18">
    <source>
        <dbReference type="Proteomes" id="UP000234845"/>
    </source>
</evidence>
<reference evidence="18" key="1">
    <citation type="submission" date="2017-11" db="EMBL/GenBank/DDBJ databases">
        <title>The draft genome sequence of Chromatocurvus sp. F02.</title>
        <authorList>
            <person name="Du Z.-J."/>
            <person name="Chang Y.-Q."/>
        </authorList>
    </citation>
    <scope>NUCLEOTIDE SEQUENCE [LARGE SCALE GENOMIC DNA]</scope>
    <source>
        <strain evidence="18">F02</strain>
    </source>
</reference>
<dbReference type="Gene3D" id="3.40.1260.20">
    <property type="entry name" value="Ribonuclease E, catalytic domain"/>
    <property type="match status" value="1"/>
</dbReference>
<evidence type="ECO:0000256" key="4">
    <source>
        <dbReference type="ARBA" id="ARBA00017719"/>
    </source>
</evidence>
<evidence type="ECO:0000256" key="1">
    <source>
        <dbReference type="ARBA" id="ARBA00001946"/>
    </source>
</evidence>